<protein>
    <submittedName>
        <fullName evidence="1">Uncharacterized protein</fullName>
    </submittedName>
</protein>
<reference evidence="1" key="1">
    <citation type="submission" date="2021-01" db="EMBL/GenBank/DDBJ databases">
        <authorList>
            <consortium name="Genoscope - CEA"/>
            <person name="William W."/>
        </authorList>
    </citation>
    <scope>NUCLEOTIDE SEQUENCE</scope>
</reference>
<evidence type="ECO:0000313" key="1">
    <source>
        <dbReference type="EMBL" id="CAD8153280.1"/>
    </source>
</evidence>
<dbReference type="Proteomes" id="UP000683925">
    <property type="component" value="Unassembled WGS sequence"/>
</dbReference>
<gene>
    <name evidence="1" type="ORF">POCTA_138.1.T0270307</name>
</gene>
<proteinExistence type="predicted"/>
<comment type="caution">
    <text evidence="1">The sequence shown here is derived from an EMBL/GenBank/DDBJ whole genome shotgun (WGS) entry which is preliminary data.</text>
</comment>
<dbReference type="EMBL" id="CAJJDP010000027">
    <property type="protein sequence ID" value="CAD8153280.1"/>
    <property type="molecule type" value="Genomic_DNA"/>
</dbReference>
<keyword evidence="2" id="KW-1185">Reference proteome</keyword>
<sequence>MFKKIKQFSQNCDSPFFPQILKIFIFQLRFFNVLVLKRTNIRARNSNYKQGTEYTRKLVKSIKGLYLHDFFIIKQNGTLLVLKQGQQTYFLLLGFLENFIWKKKIDLKVFMLHLELQFKFNNLEQRKIREKMQTTHLIFNYYNELEKIVI</sequence>
<name>A0A8S1TM04_PAROT</name>
<dbReference type="AlphaFoldDB" id="A0A8S1TM04"/>
<evidence type="ECO:0000313" key="2">
    <source>
        <dbReference type="Proteomes" id="UP000683925"/>
    </source>
</evidence>
<organism evidence="1 2">
    <name type="scientific">Paramecium octaurelia</name>
    <dbReference type="NCBI Taxonomy" id="43137"/>
    <lineage>
        <taxon>Eukaryota</taxon>
        <taxon>Sar</taxon>
        <taxon>Alveolata</taxon>
        <taxon>Ciliophora</taxon>
        <taxon>Intramacronucleata</taxon>
        <taxon>Oligohymenophorea</taxon>
        <taxon>Peniculida</taxon>
        <taxon>Parameciidae</taxon>
        <taxon>Paramecium</taxon>
    </lineage>
</organism>
<accession>A0A8S1TM04</accession>